<organism evidence="1 2">
    <name type="scientific">Pyronema omphalodes (strain CBS 100304)</name>
    <name type="common">Pyronema confluens</name>
    <dbReference type="NCBI Taxonomy" id="1076935"/>
    <lineage>
        <taxon>Eukaryota</taxon>
        <taxon>Fungi</taxon>
        <taxon>Dikarya</taxon>
        <taxon>Ascomycota</taxon>
        <taxon>Pezizomycotina</taxon>
        <taxon>Pezizomycetes</taxon>
        <taxon>Pezizales</taxon>
        <taxon>Pyronemataceae</taxon>
        <taxon>Pyronema</taxon>
    </lineage>
</organism>
<dbReference type="AlphaFoldDB" id="U4LSH4"/>
<gene>
    <name evidence="1" type="ORF">PCON_08377</name>
</gene>
<name>U4LSH4_PYROM</name>
<evidence type="ECO:0000313" key="2">
    <source>
        <dbReference type="Proteomes" id="UP000018144"/>
    </source>
</evidence>
<accession>U4LSH4</accession>
<keyword evidence="2" id="KW-1185">Reference proteome</keyword>
<reference evidence="1 2" key="1">
    <citation type="journal article" date="2013" name="PLoS Genet.">
        <title>The genome and development-dependent transcriptomes of Pyronema confluens: a window into fungal evolution.</title>
        <authorList>
            <person name="Traeger S."/>
            <person name="Altegoer F."/>
            <person name="Freitag M."/>
            <person name="Gabaldon T."/>
            <person name="Kempken F."/>
            <person name="Kumar A."/>
            <person name="Marcet-Houben M."/>
            <person name="Poggeler S."/>
            <person name="Stajich J.E."/>
            <person name="Nowrousian M."/>
        </authorList>
    </citation>
    <scope>NUCLEOTIDE SEQUENCE [LARGE SCALE GENOMIC DNA]</scope>
    <source>
        <strain evidence="2">CBS 100304</strain>
        <tissue evidence="1">Vegetative mycelium</tissue>
    </source>
</reference>
<protein>
    <submittedName>
        <fullName evidence="1">Uncharacterized protein</fullName>
    </submittedName>
</protein>
<dbReference type="Proteomes" id="UP000018144">
    <property type="component" value="Unassembled WGS sequence"/>
</dbReference>
<evidence type="ECO:0000313" key="1">
    <source>
        <dbReference type="EMBL" id="CCX30251.1"/>
    </source>
</evidence>
<proteinExistence type="predicted"/>
<sequence>MVGFMCGLTTSGIIVRQRTTIIWASYVIRKSRVGNNADTKVRRIGDHTRHLKQNSTLVRGTQMYYGIIEIWTLGLALRWLNSGFRDTRVHQHGEVPAEISTRVILLASICISERIKHIISHV</sequence>
<dbReference type="EMBL" id="HF935431">
    <property type="protein sequence ID" value="CCX30251.1"/>
    <property type="molecule type" value="Genomic_DNA"/>
</dbReference>